<evidence type="ECO:0000313" key="4">
    <source>
        <dbReference type="EMBL" id="KAG0687366.1"/>
    </source>
</evidence>
<feature type="compositionally biased region" description="Acidic residues" evidence="2">
    <location>
        <begin position="7"/>
        <end position="33"/>
    </location>
</feature>
<feature type="region of interest" description="Disordered" evidence="2">
    <location>
        <begin position="1"/>
        <end position="250"/>
    </location>
</feature>
<keyword evidence="1" id="KW-0175">Coiled coil</keyword>
<gene>
    <name evidence="4" type="ORF">C6P40_002465</name>
</gene>
<dbReference type="InterPro" id="IPR015158">
    <property type="entry name" value="Bud22_dom"/>
</dbReference>
<protein>
    <recommendedName>
        <fullName evidence="3">Bud22 domain-containing protein</fullName>
    </recommendedName>
</protein>
<dbReference type="PANTHER" id="PTHR23325:SF1">
    <property type="entry name" value="SERUM RESPONSE FACTOR-BINDING PROTEIN 1"/>
    <property type="match status" value="1"/>
</dbReference>
<sequence>MQSKANDDDDYADYDDYDNEEEDGNTDWNEDYYEFYRNQIAASSDEETEYGLNPDINYNEITDEEPTDEEVEDNKVKSEVKATKKENEAKRSIEEDDFFTSSEPSLKKNKSSMKDIQLPRLATGYYSGGESDDDAKNDELVDEITKPRKNRRGQRARQKIWEKKYGSGAKHVAKQQERAKSDRERLKLEFEARQVKRDLKQKEREEREKIKTEKIQKQQEKSVHPSWEAKLKAQESMKNAKPAGKKITFD</sequence>
<proteinExistence type="predicted"/>
<feature type="domain" description="Bud22" evidence="3">
    <location>
        <begin position="4"/>
        <end position="250"/>
    </location>
</feature>
<dbReference type="InterPro" id="IPR037393">
    <property type="entry name" value="Bud22/SRFB1"/>
</dbReference>
<keyword evidence="5" id="KW-1185">Reference proteome</keyword>
<dbReference type="PANTHER" id="PTHR23325">
    <property type="entry name" value="SERUM RESPONSE FACTOR-BINDING"/>
    <property type="match status" value="1"/>
</dbReference>
<dbReference type="GO" id="GO:0005634">
    <property type="term" value="C:nucleus"/>
    <property type="evidence" value="ECO:0007669"/>
    <property type="project" value="TreeGrafter"/>
</dbReference>
<dbReference type="GO" id="GO:0030686">
    <property type="term" value="C:90S preribosome"/>
    <property type="evidence" value="ECO:0007669"/>
    <property type="project" value="TreeGrafter"/>
</dbReference>
<name>A0A9P6WHQ5_9ASCO</name>
<dbReference type="Pfam" id="PF09073">
    <property type="entry name" value="BUD22"/>
    <property type="match status" value="1"/>
</dbReference>
<evidence type="ECO:0000256" key="2">
    <source>
        <dbReference type="SAM" id="MobiDB-lite"/>
    </source>
</evidence>
<feature type="compositionally biased region" description="Acidic residues" evidence="2">
    <location>
        <begin position="61"/>
        <end position="72"/>
    </location>
</feature>
<dbReference type="Proteomes" id="UP000697127">
    <property type="component" value="Unassembled WGS sequence"/>
</dbReference>
<feature type="compositionally biased region" description="Basic and acidic residues" evidence="2">
    <location>
        <begin position="73"/>
        <end position="93"/>
    </location>
</feature>
<accession>A0A9P6WHQ5</accession>
<reference evidence="4" key="1">
    <citation type="submission" date="2020-11" db="EMBL/GenBank/DDBJ databases">
        <title>Kefir isolates.</title>
        <authorList>
            <person name="Marcisauskas S."/>
            <person name="Kim Y."/>
            <person name="Blasche S."/>
        </authorList>
    </citation>
    <scope>NUCLEOTIDE SEQUENCE</scope>
    <source>
        <strain evidence="4">Olga-1</strain>
    </source>
</reference>
<feature type="compositionally biased region" description="Basic and acidic residues" evidence="2">
    <location>
        <begin position="174"/>
        <end position="235"/>
    </location>
</feature>
<feature type="compositionally biased region" description="Basic residues" evidence="2">
    <location>
        <begin position="147"/>
        <end position="158"/>
    </location>
</feature>
<evidence type="ECO:0000313" key="5">
    <source>
        <dbReference type="Proteomes" id="UP000697127"/>
    </source>
</evidence>
<dbReference type="AlphaFoldDB" id="A0A9P6WHQ5"/>
<organism evidence="4 5">
    <name type="scientific">Pichia californica</name>
    <dbReference type="NCBI Taxonomy" id="460514"/>
    <lineage>
        <taxon>Eukaryota</taxon>
        <taxon>Fungi</taxon>
        <taxon>Dikarya</taxon>
        <taxon>Ascomycota</taxon>
        <taxon>Saccharomycotina</taxon>
        <taxon>Pichiomycetes</taxon>
        <taxon>Pichiales</taxon>
        <taxon>Pichiaceae</taxon>
        <taxon>Pichia</taxon>
    </lineage>
</organism>
<evidence type="ECO:0000256" key="1">
    <source>
        <dbReference type="ARBA" id="ARBA00023054"/>
    </source>
</evidence>
<feature type="compositionally biased region" description="Basic and acidic residues" evidence="2">
    <location>
        <begin position="137"/>
        <end position="146"/>
    </location>
</feature>
<comment type="caution">
    <text evidence="4">The sequence shown here is derived from an EMBL/GenBank/DDBJ whole genome shotgun (WGS) entry which is preliminary data.</text>
</comment>
<evidence type="ECO:0000259" key="3">
    <source>
        <dbReference type="Pfam" id="PF09073"/>
    </source>
</evidence>
<dbReference type="GO" id="GO:0030490">
    <property type="term" value="P:maturation of SSU-rRNA"/>
    <property type="evidence" value="ECO:0007669"/>
    <property type="project" value="TreeGrafter"/>
</dbReference>
<dbReference type="EMBL" id="PUHW01000273">
    <property type="protein sequence ID" value="KAG0687366.1"/>
    <property type="molecule type" value="Genomic_DNA"/>
</dbReference>